<dbReference type="PANTHER" id="PTHR30213:SF1">
    <property type="entry name" value="INNER MEMBRANE PROTEIN YHJD"/>
    <property type="match status" value="1"/>
</dbReference>
<dbReference type="AlphaFoldDB" id="A0A0F7KCQ7"/>
<keyword evidence="10" id="KW-1185">Reference proteome</keyword>
<dbReference type="Pfam" id="PF03631">
    <property type="entry name" value="Virul_fac_BrkB"/>
    <property type="match status" value="1"/>
</dbReference>
<evidence type="ECO:0000313" key="11">
    <source>
        <dbReference type="Proteomes" id="UP000324176"/>
    </source>
</evidence>
<organism evidence="8 10">
    <name type="scientific">Nitrosomonas communis</name>
    <dbReference type="NCBI Taxonomy" id="44574"/>
    <lineage>
        <taxon>Bacteria</taxon>
        <taxon>Pseudomonadati</taxon>
        <taxon>Pseudomonadota</taxon>
        <taxon>Betaproteobacteria</taxon>
        <taxon>Nitrosomonadales</taxon>
        <taxon>Nitrosomonadaceae</taxon>
        <taxon>Nitrosomonas</taxon>
    </lineage>
</organism>
<evidence type="ECO:0000256" key="6">
    <source>
        <dbReference type="SAM" id="MobiDB-lite"/>
    </source>
</evidence>
<feature type="transmembrane region" description="Helical" evidence="7">
    <location>
        <begin position="135"/>
        <end position="163"/>
    </location>
</feature>
<protein>
    <submittedName>
        <fullName evidence="9">Membrane protein</fullName>
    </submittedName>
    <submittedName>
        <fullName evidence="8">Ribonuclease BN</fullName>
    </submittedName>
</protein>
<feature type="transmembrane region" description="Helical" evidence="7">
    <location>
        <begin position="214"/>
        <end position="237"/>
    </location>
</feature>
<feature type="transmembrane region" description="Helical" evidence="7">
    <location>
        <begin position="183"/>
        <end position="202"/>
    </location>
</feature>
<dbReference type="PATRIC" id="fig|44574.3.peg.627"/>
<dbReference type="Proteomes" id="UP000324176">
    <property type="component" value="Unassembled WGS sequence"/>
</dbReference>
<gene>
    <name evidence="8" type="ORF">AAW31_02620</name>
    <name evidence="9" type="ORF">BCL69_10249</name>
</gene>
<dbReference type="EMBL" id="VNHT01000024">
    <property type="protein sequence ID" value="TYP87687.1"/>
    <property type="molecule type" value="Genomic_DNA"/>
</dbReference>
<dbReference type="GO" id="GO:0005886">
    <property type="term" value="C:plasma membrane"/>
    <property type="evidence" value="ECO:0007669"/>
    <property type="project" value="UniProtKB-SubCell"/>
</dbReference>
<evidence type="ECO:0000256" key="5">
    <source>
        <dbReference type="ARBA" id="ARBA00023136"/>
    </source>
</evidence>
<dbReference type="InterPro" id="IPR017039">
    <property type="entry name" value="Virul_fac_BrkB"/>
</dbReference>
<keyword evidence="3 7" id="KW-0812">Transmembrane</keyword>
<proteinExistence type="predicted"/>
<evidence type="ECO:0000313" key="10">
    <source>
        <dbReference type="Proteomes" id="UP000034156"/>
    </source>
</evidence>
<dbReference type="PANTHER" id="PTHR30213">
    <property type="entry name" value="INNER MEMBRANE PROTEIN YHJD"/>
    <property type="match status" value="1"/>
</dbReference>
<evidence type="ECO:0000313" key="9">
    <source>
        <dbReference type="EMBL" id="TYP87687.1"/>
    </source>
</evidence>
<accession>A0A0F7KCQ7</accession>
<dbReference type="Proteomes" id="UP000034156">
    <property type="component" value="Chromosome"/>
</dbReference>
<feature type="compositionally biased region" description="Basic and acidic residues" evidence="6">
    <location>
        <begin position="311"/>
        <end position="331"/>
    </location>
</feature>
<evidence type="ECO:0000256" key="4">
    <source>
        <dbReference type="ARBA" id="ARBA00022989"/>
    </source>
</evidence>
<feature type="region of interest" description="Disordered" evidence="6">
    <location>
        <begin position="304"/>
        <end position="331"/>
    </location>
</feature>
<dbReference type="KEGG" id="nco:AAW31_02620"/>
<keyword evidence="5 7" id="KW-0472">Membrane</keyword>
<dbReference type="RefSeq" id="WP_046849040.1">
    <property type="nucleotide sequence ID" value="NZ_CBDIPD010000112.1"/>
</dbReference>
<feature type="transmembrane region" description="Helical" evidence="7">
    <location>
        <begin position="249"/>
        <end position="273"/>
    </location>
</feature>
<dbReference type="EMBL" id="CP011451">
    <property type="protein sequence ID" value="AKH36943.1"/>
    <property type="molecule type" value="Genomic_DNA"/>
</dbReference>
<evidence type="ECO:0000313" key="8">
    <source>
        <dbReference type="EMBL" id="AKH36943.1"/>
    </source>
</evidence>
<dbReference type="OrthoDB" id="9797028at2"/>
<sequence length="331" mass="37154">MKLTLKNAWPVIKQALSEFMEVNVLRMSSSLAFYTLFALAPMFIVIITIVQFFFGAEAIEGNLYPQLAELVGSQAATQVEEMIKNAAISKSSTLSTTVSAIILLFLATGVFVEIQESINYIWRLKAKPKKGFMKLIVNRLLSFSMVVSLGFILLVSLMINAALEVLTGGLQKMFPTITVYFTYYLNLTVTFIVITFIFACIFKILPDAKIRWRNIIAGAITTAVLFMIGRAVITIYLSNSDISSTYGAAGSIVIIMLWVYYSAIILYFSAILTRIYAQLSGYRIYPTEYAVFIKEVEIENKESLQSQPDTNKIKTEVQNEVAQKEKKDKTQ</sequence>
<name>A0A0F7KCQ7_9PROT</name>
<reference evidence="9 11" key="3">
    <citation type="submission" date="2019-07" db="EMBL/GenBank/DDBJ databases">
        <title>Active sludge and wastewater microbial communities from Klosterneuburg, Austria.</title>
        <authorList>
            <person name="Wagner M."/>
        </authorList>
    </citation>
    <scope>NUCLEOTIDE SEQUENCE [LARGE SCALE GENOMIC DNA]</scope>
    <source>
        <strain evidence="9 11">Nm2</strain>
    </source>
</reference>
<dbReference type="PIRSF" id="PIRSF035875">
    <property type="entry name" value="RNase_BN"/>
    <property type="match status" value="1"/>
</dbReference>
<feature type="transmembrane region" description="Helical" evidence="7">
    <location>
        <begin position="31"/>
        <end position="54"/>
    </location>
</feature>
<evidence type="ECO:0000256" key="1">
    <source>
        <dbReference type="ARBA" id="ARBA00004651"/>
    </source>
</evidence>
<comment type="subcellular location">
    <subcellularLocation>
        <location evidence="1">Cell membrane</location>
        <topology evidence="1">Multi-pass membrane protein</topology>
    </subcellularLocation>
</comment>
<reference evidence="10" key="1">
    <citation type="submission" date="2015-05" db="EMBL/GenBank/DDBJ databases">
        <title>Draft genome of Nitrosomonas communis strain Nm2.</title>
        <authorList>
            <person name="Kozlowski J.A."/>
            <person name="Kits K.D."/>
            <person name="Stein L.Y."/>
        </authorList>
    </citation>
    <scope>NUCLEOTIDE SEQUENCE [LARGE SCALE GENOMIC DNA]</scope>
    <source>
        <strain evidence="10">Nm2</strain>
    </source>
</reference>
<evidence type="ECO:0000256" key="3">
    <source>
        <dbReference type="ARBA" id="ARBA00022692"/>
    </source>
</evidence>
<reference evidence="8 10" key="2">
    <citation type="journal article" date="2016" name="Genome Announc.">
        <title>Genome Sequence of Nitrosomonas communis Strain Nm2, a Mesophilic Ammonia-Oxidizing Bacterium Isolated from Mediterranean Soil.</title>
        <authorList>
            <person name="Kozlowski J.A."/>
            <person name="Kits K.D."/>
            <person name="Stein L.Y."/>
        </authorList>
    </citation>
    <scope>NUCLEOTIDE SEQUENCE [LARGE SCALE GENOMIC DNA]</scope>
    <source>
        <strain evidence="8 10">Nm2</strain>
    </source>
</reference>
<feature type="transmembrane region" description="Helical" evidence="7">
    <location>
        <begin position="94"/>
        <end position="114"/>
    </location>
</feature>
<keyword evidence="2" id="KW-1003">Cell membrane</keyword>
<dbReference type="NCBIfam" id="TIGR00765">
    <property type="entry name" value="yihY_not_rbn"/>
    <property type="match status" value="1"/>
</dbReference>
<keyword evidence="4 7" id="KW-1133">Transmembrane helix</keyword>
<evidence type="ECO:0000256" key="2">
    <source>
        <dbReference type="ARBA" id="ARBA00022475"/>
    </source>
</evidence>
<evidence type="ECO:0000256" key="7">
    <source>
        <dbReference type="SAM" id="Phobius"/>
    </source>
</evidence>